<dbReference type="AlphaFoldDB" id="A0A9N7NH18"/>
<keyword evidence="2" id="KW-0812">Transmembrane</keyword>
<keyword evidence="2" id="KW-0472">Membrane</keyword>
<evidence type="ECO:0000256" key="1">
    <source>
        <dbReference type="SAM" id="MobiDB-lite"/>
    </source>
</evidence>
<accession>A0A9N7NH18</accession>
<keyword evidence="2" id="KW-1133">Transmembrane helix</keyword>
<feature type="compositionally biased region" description="Polar residues" evidence="1">
    <location>
        <begin position="114"/>
        <end position="125"/>
    </location>
</feature>
<sequence>MESSDDGPTVIVVVLVTFGCFFFAVLCFFALWCCLIKNKRKKKTFEETDLIVTDKHRRVKEAIVPGPQGPRAVVLSVEEDKHTQEKIIKNEVEEKEMHAQTGEKVVDITDVETGESSNPSTHQTH</sequence>
<dbReference type="GO" id="GO:0009834">
    <property type="term" value="P:plant-type secondary cell wall biogenesis"/>
    <property type="evidence" value="ECO:0007669"/>
    <property type="project" value="InterPro"/>
</dbReference>
<evidence type="ECO:0000313" key="4">
    <source>
        <dbReference type="Proteomes" id="UP001153555"/>
    </source>
</evidence>
<dbReference type="OrthoDB" id="785473at2759"/>
<feature type="region of interest" description="Disordered" evidence="1">
    <location>
        <begin position="95"/>
        <end position="125"/>
    </location>
</feature>
<reference evidence="3" key="1">
    <citation type="submission" date="2019-12" db="EMBL/GenBank/DDBJ databases">
        <authorList>
            <person name="Scholes J."/>
        </authorList>
    </citation>
    <scope>NUCLEOTIDE SEQUENCE</scope>
</reference>
<feature type="transmembrane region" description="Helical" evidence="2">
    <location>
        <begin position="12"/>
        <end position="35"/>
    </location>
</feature>
<name>A0A9N7NH18_STRHE</name>
<proteinExistence type="predicted"/>
<keyword evidence="4" id="KW-1185">Reference proteome</keyword>
<dbReference type="InterPro" id="IPR044950">
    <property type="entry name" value="TED6/7"/>
</dbReference>
<evidence type="ECO:0000256" key="2">
    <source>
        <dbReference type="SAM" id="Phobius"/>
    </source>
</evidence>
<dbReference type="PANTHER" id="PTHR35697">
    <property type="entry name" value="OS08G0108300 PROTEIN"/>
    <property type="match status" value="1"/>
</dbReference>
<organism evidence="3 4">
    <name type="scientific">Striga hermonthica</name>
    <name type="common">Purple witchweed</name>
    <name type="synonym">Buchnera hermonthica</name>
    <dbReference type="NCBI Taxonomy" id="68872"/>
    <lineage>
        <taxon>Eukaryota</taxon>
        <taxon>Viridiplantae</taxon>
        <taxon>Streptophyta</taxon>
        <taxon>Embryophyta</taxon>
        <taxon>Tracheophyta</taxon>
        <taxon>Spermatophyta</taxon>
        <taxon>Magnoliopsida</taxon>
        <taxon>eudicotyledons</taxon>
        <taxon>Gunneridae</taxon>
        <taxon>Pentapetalae</taxon>
        <taxon>asterids</taxon>
        <taxon>lamiids</taxon>
        <taxon>Lamiales</taxon>
        <taxon>Orobanchaceae</taxon>
        <taxon>Buchnereae</taxon>
        <taxon>Striga</taxon>
    </lineage>
</organism>
<gene>
    <name evidence="3" type="ORF">SHERM_27008</name>
</gene>
<dbReference type="EMBL" id="CACSLK010027832">
    <property type="protein sequence ID" value="CAA0831663.1"/>
    <property type="molecule type" value="Genomic_DNA"/>
</dbReference>
<protein>
    <submittedName>
        <fullName evidence="3">Tracheary element differentiation-related 6</fullName>
    </submittedName>
</protein>
<dbReference type="PANTHER" id="PTHR35697:SF1">
    <property type="entry name" value="PROTEIN TRACHEARY ELEMENT DIFFERENTIATION-RELATED 7"/>
    <property type="match status" value="1"/>
</dbReference>
<dbReference type="Proteomes" id="UP001153555">
    <property type="component" value="Unassembled WGS sequence"/>
</dbReference>
<comment type="caution">
    <text evidence="3">The sequence shown here is derived from an EMBL/GenBank/DDBJ whole genome shotgun (WGS) entry which is preliminary data.</text>
</comment>
<evidence type="ECO:0000313" key="3">
    <source>
        <dbReference type="EMBL" id="CAA0831663.1"/>
    </source>
</evidence>